<keyword evidence="2" id="KW-1185">Reference proteome</keyword>
<evidence type="ECO:0000313" key="1">
    <source>
        <dbReference type="EMBL" id="KAK9094723.1"/>
    </source>
</evidence>
<comment type="caution">
    <text evidence="1">The sequence shown here is derived from an EMBL/GenBank/DDBJ whole genome shotgun (WGS) entry which is preliminary data.</text>
</comment>
<protein>
    <submittedName>
        <fullName evidence="1">Uncharacterized protein</fullName>
    </submittedName>
</protein>
<proteinExistence type="predicted"/>
<reference evidence="1 2" key="1">
    <citation type="submission" date="2024-01" db="EMBL/GenBank/DDBJ databases">
        <title>Genome assemblies of Stephania.</title>
        <authorList>
            <person name="Yang L."/>
        </authorList>
    </citation>
    <scope>NUCLEOTIDE SEQUENCE [LARGE SCALE GENOMIC DNA]</scope>
    <source>
        <strain evidence="1">JXDWG</strain>
        <tissue evidence="1">Leaf</tissue>
    </source>
</reference>
<organism evidence="1 2">
    <name type="scientific">Stephania cephalantha</name>
    <dbReference type="NCBI Taxonomy" id="152367"/>
    <lineage>
        <taxon>Eukaryota</taxon>
        <taxon>Viridiplantae</taxon>
        <taxon>Streptophyta</taxon>
        <taxon>Embryophyta</taxon>
        <taxon>Tracheophyta</taxon>
        <taxon>Spermatophyta</taxon>
        <taxon>Magnoliopsida</taxon>
        <taxon>Ranunculales</taxon>
        <taxon>Menispermaceae</taxon>
        <taxon>Menispermoideae</taxon>
        <taxon>Cissampelideae</taxon>
        <taxon>Stephania</taxon>
    </lineage>
</organism>
<name>A0AAP0HMZ1_9MAGN</name>
<sequence length="56" mass="6512">MKKFDWTTPNLEDKSWSHVAEPKIDVSTKVLELYASIEMKSILVKMLGYSIFFMLA</sequence>
<evidence type="ECO:0000313" key="2">
    <source>
        <dbReference type="Proteomes" id="UP001419268"/>
    </source>
</evidence>
<accession>A0AAP0HMZ1</accession>
<dbReference type="Proteomes" id="UP001419268">
    <property type="component" value="Unassembled WGS sequence"/>
</dbReference>
<gene>
    <name evidence="1" type="ORF">Scep_026192</name>
</gene>
<dbReference type="AlphaFoldDB" id="A0AAP0HMZ1"/>
<dbReference type="EMBL" id="JBBNAG010000011">
    <property type="protein sequence ID" value="KAK9094723.1"/>
    <property type="molecule type" value="Genomic_DNA"/>
</dbReference>